<feature type="chain" id="PRO_5037056744" description="Secretion system C-terminal sorting domain-containing protein" evidence="2">
    <location>
        <begin position="22"/>
        <end position="416"/>
    </location>
</feature>
<proteinExistence type="predicted"/>
<reference evidence="4" key="1">
    <citation type="submission" date="2021-04" db="EMBL/GenBank/DDBJ databases">
        <authorList>
            <person name="Rodrigo-Torres L."/>
            <person name="Arahal R. D."/>
            <person name="Lucena T."/>
        </authorList>
    </citation>
    <scope>NUCLEOTIDE SEQUENCE</scope>
    <source>
        <strain evidence="4">AS29M-1</strain>
    </source>
</reference>
<name>A0A916NAH4_9FLAO</name>
<dbReference type="KEGG" id="ptan:CRYO30217_01427"/>
<evidence type="ECO:0000259" key="3">
    <source>
        <dbReference type="Pfam" id="PF18962"/>
    </source>
</evidence>
<dbReference type="Gene3D" id="3.40.50.1820">
    <property type="entry name" value="alpha/beta hydrolase"/>
    <property type="match status" value="1"/>
</dbReference>
<evidence type="ECO:0000256" key="1">
    <source>
        <dbReference type="ARBA" id="ARBA00022729"/>
    </source>
</evidence>
<dbReference type="InterPro" id="IPR026444">
    <property type="entry name" value="Secre_tail"/>
</dbReference>
<evidence type="ECO:0000313" key="4">
    <source>
        <dbReference type="EMBL" id="CAG5080720.1"/>
    </source>
</evidence>
<feature type="signal peptide" evidence="2">
    <location>
        <begin position="1"/>
        <end position="21"/>
    </location>
</feature>
<dbReference type="SUPFAM" id="SSF53474">
    <property type="entry name" value="alpha/beta-Hydrolases"/>
    <property type="match status" value="1"/>
</dbReference>
<evidence type="ECO:0000256" key="2">
    <source>
        <dbReference type="SAM" id="SignalP"/>
    </source>
</evidence>
<dbReference type="InterPro" id="IPR017395">
    <property type="entry name" value="Chlorophyllase-like"/>
</dbReference>
<protein>
    <recommendedName>
        <fullName evidence="3">Secretion system C-terminal sorting domain-containing protein</fullName>
    </recommendedName>
</protein>
<evidence type="ECO:0000313" key="5">
    <source>
        <dbReference type="Proteomes" id="UP000683507"/>
    </source>
</evidence>
<dbReference type="InterPro" id="IPR029058">
    <property type="entry name" value="AB_hydrolase_fold"/>
</dbReference>
<dbReference type="Proteomes" id="UP000683507">
    <property type="component" value="Chromosome"/>
</dbReference>
<dbReference type="EMBL" id="OU015584">
    <property type="protein sequence ID" value="CAG5080720.1"/>
    <property type="molecule type" value="Genomic_DNA"/>
</dbReference>
<keyword evidence="5" id="KW-1185">Reference proteome</keyword>
<organism evidence="4 5">
    <name type="scientific">Parvicella tangerina</name>
    <dbReference type="NCBI Taxonomy" id="2829795"/>
    <lineage>
        <taxon>Bacteria</taxon>
        <taxon>Pseudomonadati</taxon>
        <taxon>Bacteroidota</taxon>
        <taxon>Flavobacteriia</taxon>
        <taxon>Flavobacteriales</taxon>
        <taxon>Parvicellaceae</taxon>
        <taxon>Parvicella</taxon>
    </lineage>
</organism>
<dbReference type="NCBIfam" id="TIGR04183">
    <property type="entry name" value="Por_Secre_tail"/>
    <property type="match status" value="1"/>
</dbReference>
<dbReference type="Pfam" id="PF07224">
    <property type="entry name" value="Chlorophyllase"/>
    <property type="match status" value="1"/>
</dbReference>
<gene>
    <name evidence="4" type="ORF">CRYO30217_01427</name>
</gene>
<feature type="domain" description="Secretion system C-terminal sorting" evidence="3">
    <location>
        <begin position="346"/>
        <end position="410"/>
    </location>
</feature>
<accession>A0A916NAH4</accession>
<dbReference type="Pfam" id="PF18962">
    <property type="entry name" value="Por_Secre_tail"/>
    <property type="match status" value="1"/>
</dbReference>
<dbReference type="RefSeq" id="WP_258541628.1">
    <property type="nucleotide sequence ID" value="NZ_OU015584.1"/>
</dbReference>
<keyword evidence="1 2" id="KW-0732">Signal</keyword>
<dbReference type="AlphaFoldDB" id="A0A916NAH4"/>
<sequence>MRFSLLINGLLLFVLSGRGQSAPLQPGNGPGGSDYSHNGVIFTDFTSWLSADGYWLFEPNQPKPDSADVIVFNHGYGVFNPGPYGQWIEHLVRKGNIVIFPKYQLNDASLPSGYTSNAITGILDALNELNTNPTRVKPRMEHFAMIGHSYGGVITSNLVTNYASYGTPKPQCFMLCQPGTGGFNGGRIPSYAGMDTDYNALIVVGDDDIVVGNSFGREIMDSTLIPTSHKNYITHFKDNYGSPVLEATHNEPLCKNNDYDGGTVSTVITGGYVASKQDAVDYFCYWKLADALLNCTFYGTDCEYAFGDTPEQRFMGEWSDGTPVIELQVEPSNPMFVDQEEIEVSVYPNPTSDHIFVTTNLLLPLEIAIYDNQGRLVHSTTLSSNQEHVSIEQLSTGHYTLVLKGKQAHVTHFVKQ</sequence>